<evidence type="ECO:0000256" key="1">
    <source>
        <dbReference type="SAM" id="SignalP"/>
    </source>
</evidence>
<name>A0A2N5SBQ5_9BASI</name>
<accession>A0A2N5SBQ5</accession>
<dbReference type="EMBL" id="PGCJ01001051">
    <property type="protein sequence ID" value="PLW10652.1"/>
    <property type="molecule type" value="Genomic_DNA"/>
</dbReference>
<gene>
    <name evidence="2" type="ORF">PCANC_17829</name>
    <name evidence="3" type="ORF">PCASD_04494</name>
</gene>
<dbReference type="OrthoDB" id="2497045at2759"/>
<comment type="caution">
    <text evidence="2">The sequence shown here is derived from an EMBL/GenBank/DDBJ whole genome shotgun (WGS) entry which is preliminary data.</text>
</comment>
<dbReference type="AlphaFoldDB" id="A0A2N5SBQ5"/>
<organism evidence="2 4">
    <name type="scientific">Puccinia coronata f. sp. avenae</name>
    <dbReference type="NCBI Taxonomy" id="200324"/>
    <lineage>
        <taxon>Eukaryota</taxon>
        <taxon>Fungi</taxon>
        <taxon>Dikarya</taxon>
        <taxon>Basidiomycota</taxon>
        <taxon>Pucciniomycotina</taxon>
        <taxon>Pucciniomycetes</taxon>
        <taxon>Pucciniales</taxon>
        <taxon>Pucciniaceae</taxon>
        <taxon>Puccinia</taxon>
    </lineage>
</organism>
<dbReference type="EMBL" id="PGCI01000058">
    <property type="protein sequence ID" value="PLW44360.1"/>
    <property type="molecule type" value="Genomic_DNA"/>
</dbReference>
<reference evidence="4 5" key="1">
    <citation type="submission" date="2017-11" db="EMBL/GenBank/DDBJ databases">
        <title>De novo assembly and phasing of dikaryotic genomes from two isolates of Puccinia coronata f. sp. avenae, the causal agent of oat crown rust.</title>
        <authorList>
            <person name="Miller M.E."/>
            <person name="Zhang Y."/>
            <person name="Omidvar V."/>
            <person name="Sperschneider J."/>
            <person name="Schwessinger B."/>
            <person name="Raley C."/>
            <person name="Palmer J.M."/>
            <person name="Garnica D."/>
            <person name="Upadhyaya N."/>
            <person name="Rathjen J."/>
            <person name="Taylor J.M."/>
            <person name="Park R.F."/>
            <person name="Dodds P.N."/>
            <person name="Hirsch C.D."/>
            <person name="Kianian S.F."/>
            <person name="Figueroa M."/>
        </authorList>
    </citation>
    <scope>NUCLEOTIDE SEQUENCE [LARGE SCALE GENOMIC DNA]</scope>
    <source>
        <strain evidence="2">12NC29</strain>
        <strain evidence="3">12SD80</strain>
    </source>
</reference>
<dbReference type="Proteomes" id="UP000235388">
    <property type="component" value="Unassembled WGS sequence"/>
</dbReference>
<feature type="chain" id="PRO_5015083505" evidence="1">
    <location>
        <begin position="21"/>
        <end position="203"/>
    </location>
</feature>
<feature type="signal peptide" evidence="1">
    <location>
        <begin position="1"/>
        <end position="20"/>
    </location>
</feature>
<sequence length="203" mass="22687">MVSLAYLITTLFILVAVSRGKDVTSAKGDINAKWFYMGVSAFVPFTTWNWSWYTVWPFGFNSFFGGTLFPSTFSMFFAKAVDEAHSVSRRTISLDDHEPLFRRELPQTVTCYDEKGSPQQFYTADCAAAAQILHSQNFHTAHSGSCQLSLVTTQNKVYAKDLPEQTINNALESILKNCAQGQKTSSSQPQPVENQVMMVLSKP</sequence>
<dbReference type="Proteomes" id="UP000235392">
    <property type="component" value="Unassembled WGS sequence"/>
</dbReference>
<protein>
    <submittedName>
        <fullName evidence="2">Uncharacterized protein</fullName>
    </submittedName>
</protein>
<evidence type="ECO:0000313" key="4">
    <source>
        <dbReference type="Proteomes" id="UP000235388"/>
    </source>
</evidence>
<evidence type="ECO:0000313" key="3">
    <source>
        <dbReference type="EMBL" id="PLW44360.1"/>
    </source>
</evidence>
<evidence type="ECO:0000313" key="5">
    <source>
        <dbReference type="Proteomes" id="UP000235392"/>
    </source>
</evidence>
<evidence type="ECO:0000313" key="2">
    <source>
        <dbReference type="EMBL" id="PLW10652.1"/>
    </source>
</evidence>
<proteinExistence type="predicted"/>
<keyword evidence="4" id="KW-1185">Reference proteome</keyword>
<keyword evidence="1" id="KW-0732">Signal</keyword>